<sequence>MSWCLRLTADDLYFTSESIENHKFRGTTLPSALSRHARRWRRAAHPERAARCVARAARPQRLALPTFPRSVRRALLAARCERHDPNVSIGAAVNIIF</sequence>
<protein>
    <submittedName>
        <fullName evidence="1">Uncharacterized protein</fullName>
    </submittedName>
</protein>
<gene>
    <name evidence="1" type="ORF">EVAR_82360_1</name>
</gene>
<organism evidence="1 2">
    <name type="scientific">Eumeta variegata</name>
    <name type="common">Bagworm moth</name>
    <name type="synonym">Eumeta japonica</name>
    <dbReference type="NCBI Taxonomy" id="151549"/>
    <lineage>
        <taxon>Eukaryota</taxon>
        <taxon>Metazoa</taxon>
        <taxon>Ecdysozoa</taxon>
        <taxon>Arthropoda</taxon>
        <taxon>Hexapoda</taxon>
        <taxon>Insecta</taxon>
        <taxon>Pterygota</taxon>
        <taxon>Neoptera</taxon>
        <taxon>Endopterygota</taxon>
        <taxon>Lepidoptera</taxon>
        <taxon>Glossata</taxon>
        <taxon>Ditrysia</taxon>
        <taxon>Tineoidea</taxon>
        <taxon>Psychidae</taxon>
        <taxon>Oiketicinae</taxon>
        <taxon>Eumeta</taxon>
    </lineage>
</organism>
<name>A0A4C1U9V7_EUMVA</name>
<dbReference type="Proteomes" id="UP000299102">
    <property type="component" value="Unassembled WGS sequence"/>
</dbReference>
<evidence type="ECO:0000313" key="2">
    <source>
        <dbReference type="Proteomes" id="UP000299102"/>
    </source>
</evidence>
<reference evidence="1 2" key="1">
    <citation type="journal article" date="2019" name="Commun. Biol.">
        <title>The bagworm genome reveals a unique fibroin gene that provides high tensile strength.</title>
        <authorList>
            <person name="Kono N."/>
            <person name="Nakamura H."/>
            <person name="Ohtoshi R."/>
            <person name="Tomita M."/>
            <person name="Numata K."/>
            <person name="Arakawa K."/>
        </authorList>
    </citation>
    <scope>NUCLEOTIDE SEQUENCE [LARGE SCALE GENOMIC DNA]</scope>
</reference>
<dbReference type="EMBL" id="BGZK01000148">
    <property type="protein sequence ID" value="GBP23195.1"/>
    <property type="molecule type" value="Genomic_DNA"/>
</dbReference>
<proteinExistence type="predicted"/>
<dbReference type="AlphaFoldDB" id="A0A4C1U9V7"/>
<evidence type="ECO:0000313" key="1">
    <source>
        <dbReference type="EMBL" id="GBP23195.1"/>
    </source>
</evidence>
<keyword evidence="2" id="KW-1185">Reference proteome</keyword>
<accession>A0A4C1U9V7</accession>
<comment type="caution">
    <text evidence="1">The sequence shown here is derived from an EMBL/GenBank/DDBJ whole genome shotgun (WGS) entry which is preliminary data.</text>
</comment>